<keyword evidence="2" id="KW-0547">Nucleotide-binding</keyword>
<keyword evidence="3" id="KW-0067">ATP-binding</keyword>
<gene>
    <name evidence="5" type="ORF">UFOPK2782_00014</name>
    <name evidence="6" type="ORF">UFOPK3828_00025</name>
</gene>
<dbReference type="SUPFAM" id="SSF51735">
    <property type="entry name" value="NAD(P)-binding Rossmann-fold domains"/>
    <property type="match status" value="1"/>
</dbReference>
<dbReference type="Gene3D" id="3.30.470.20">
    <property type="entry name" value="ATP-grasp fold, B domain"/>
    <property type="match status" value="1"/>
</dbReference>
<dbReference type="InterPro" id="IPR016102">
    <property type="entry name" value="Succinyl-CoA_synth-like"/>
</dbReference>
<dbReference type="Gene3D" id="3.40.50.261">
    <property type="entry name" value="Succinyl-CoA synthetase domains"/>
    <property type="match status" value="2"/>
</dbReference>
<dbReference type="Pfam" id="PF13549">
    <property type="entry name" value="ATP-grasp_5"/>
    <property type="match status" value="1"/>
</dbReference>
<sequence length="696" mass="71847">MNKANNSISALWSANSVAIIGATERPGAMGRLPLEYLQKYGFAGEIFPVNPKGGEILGIKAFENIKDIGKKIDLALIMVPANFVKEAVQDCADANVGVSIVMSSGFAEADEAGAIAQDELLAIAKKSGMRLVGPNCIGSAGGASKLAATFSPVFSGPTTPLESGNIALVSQSGALGYGIYSLAVDRSLPIGFVVTTGNEADVTALEVAATLADDKSVDAILMYAESLGDVTALREIAKKKPTAILKSGRSAAGAEAAASHTGALATEDRVIDAAINSSGAVRVDDVEHLLDAGSIFASKVSMSGNRVAIITTSGGSGILGTDALEKYGLTLAKLSAKTTQALDQIVPSYGNTANPVDVTAAVMSAPDLFEKCVEVLAKDPEVDAIVATFCVLVGNDVERIANALNSVRGVRDIPVVVARTGSQSLAPEADKLFKAAKLPVFPTPERAVRALQTLRTATKPAHSVERKPLCNPLPTPADQATEDQLKSALASVGVPVPLSVVVNNLDEAIAAVAKVGGRSVMKAVIPGLLHKSEAGGVALDITAQSASETYNRLSTLGPDKNTSNKVLVETFVPKGVEALVGITSSSLGKVLTIGVGGILTEVISDVAVRLLPVDSKIVNEMIDETRLAILFSGVRGAAASNREAFVDTVLRITDAVIDWPSGCELDINPLTVLPEGAWVLDSAYSPPAKTSERSTH</sequence>
<feature type="domain" description="ATP-grasp" evidence="4">
    <location>
        <begin position="486"/>
        <end position="696"/>
    </location>
</feature>
<dbReference type="GO" id="GO:0043758">
    <property type="term" value="F:acetate-CoA ligase (ADP-forming) activity"/>
    <property type="evidence" value="ECO:0007669"/>
    <property type="project" value="InterPro"/>
</dbReference>
<reference evidence="5" key="1">
    <citation type="submission" date="2020-05" db="EMBL/GenBank/DDBJ databases">
        <authorList>
            <person name="Chiriac C."/>
            <person name="Salcher M."/>
            <person name="Ghai R."/>
            <person name="Kavagutti S V."/>
        </authorList>
    </citation>
    <scope>NUCLEOTIDE SEQUENCE</scope>
</reference>
<proteinExistence type="predicted"/>
<dbReference type="Gene3D" id="3.40.50.720">
    <property type="entry name" value="NAD(P)-binding Rossmann-like Domain"/>
    <property type="match status" value="1"/>
</dbReference>
<dbReference type="InterPro" id="IPR013815">
    <property type="entry name" value="ATP_grasp_subdomain_1"/>
</dbReference>
<organism evidence="5">
    <name type="scientific">freshwater metagenome</name>
    <dbReference type="NCBI Taxonomy" id="449393"/>
    <lineage>
        <taxon>unclassified sequences</taxon>
        <taxon>metagenomes</taxon>
        <taxon>ecological metagenomes</taxon>
    </lineage>
</organism>
<accession>A0A6J6RU87</accession>
<protein>
    <submittedName>
        <fullName evidence="5">Unannotated protein</fullName>
    </submittedName>
</protein>
<keyword evidence="1" id="KW-0436">Ligase</keyword>
<dbReference type="Pfam" id="PF13380">
    <property type="entry name" value="CoA_binding_2"/>
    <property type="match status" value="1"/>
</dbReference>
<evidence type="ECO:0000313" key="6">
    <source>
        <dbReference type="EMBL" id="CAB4944604.1"/>
    </source>
</evidence>
<dbReference type="SUPFAM" id="SSF56059">
    <property type="entry name" value="Glutathione synthetase ATP-binding domain-like"/>
    <property type="match status" value="1"/>
</dbReference>
<name>A0A6J6RU87_9ZZZZ</name>
<evidence type="ECO:0000259" key="4">
    <source>
        <dbReference type="PROSITE" id="PS50975"/>
    </source>
</evidence>
<dbReference type="InterPro" id="IPR036291">
    <property type="entry name" value="NAD(P)-bd_dom_sf"/>
</dbReference>
<dbReference type="PANTHER" id="PTHR43334:SF1">
    <property type="entry name" value="3-HYDROXYPROPIONATE--COA LIGASE [ADP-FORMING]"/>
    <property type="match status" value="1"/>
</dbReference>
<dbReference type="InterPro" id="IPR011761">
    <property type="entry name" value="ATP-grasp"/>
</dbReference>
<evidence type="ECO:0000256" key="2">
    <source>
        <dbReference type="ARBA" id="ARBA00022741"/>
    </source>
</evidence>
<dbReference type="GO" id="GO:0005524">
    <property type="term" value="F:ATP binding"/>
    <property type="evidence" value="ECO:0007669"/>
    <property type="project" value="UniProtKB-KW"/>
</dbReference>
<dbReference type="PROSITE" id="PS50975">
    <property type="entry name" value="ATP_GRASP"/>
    <property type="match status" value="1"/>
</dbReference>
<dbReference type="Pfam" id="PF19045">
    <property type="entry name" value="Ligase_CoA_2"/>
    <property type="match status" value="1"/>
</dbReference>
<dbReference type="InterPro" id="IPR003781">
    <property type="entry name" value="CoA-bd"/>
</dbReference>
<dbReference type="InterPro" id="IPR051538">
    <property type="entry name" value="Acyl-CoA_Synth/Transferase"/>
</dbReference>
<dbReference type="SMART" id="SM00881">
    <property type="entry name" value="CoA_binding"/>
    <property type="match status" value="1"/>
</dbReference>
<evidence type="ECO:0000313" key="5">
    <source>
        <dbReference type="EMBL" id="CAB4726074.1"/>
    </source>
</evidence>
<evidence type="ECO:0000256" key="1">
    <source>
        <dbReference type="ARBA" id="ARBA00022598"/>
    </source>
</evidence>
<dbReference type="SUPFAM" id="SSF52210">
    <property type="entry name" value="Succinyl-CoA synthetase domains"/>
    <property type="match status" value="2"/>
</dbReference>
<dbReference type="EMBL" id="CAFBNP010000002">
    <property type="protein sequence ID" value="CAB4944604.1"/>
    <property type="molecule type" value="Genomic_DNA"/>
</dbReference>
<dbReference type="EMBL" id="CAEZYS010000001">
    <property type="protein sequence ID" value="CAB4726074.1"/>
    <property type="molecule type" value="Genomic_DNA"/>
</dbReference>
<dbReference type="GO" id="GO:0046872">
    <property type="term" value="F:metal ion binding"/>
    <property type="evidence" value="ECO:0007669"/>
    <property type="project" value="InterPro"/>
</dbReference>
<dbReference type="PANTHER" id="PTHR43334">
    <property type="entry name" value="ACETATE--COA LIGASE [ADP-FORMING]"/>
    <property type="match status" value="1"/>
</dbReference>
<dbReference type="Gene3D" id="3.30.1490.20">
    <property type="entry name" value="ATP-grasp fold, A domain"/>
    <property type="match status" value="1"/>
</dbReference>
<dbReference type="InterPro" id="IPR032875">
    <property type="entry name" value="Succ_CoA_lig_flav_dom"/>
</dbReference>
<evidence type="ECO:0000256" key="3">
    <source>
        <dbReference type="ARBA" id="ARBA00022840"/>
    </source>
</evidence>
<dbReference type="InterPro" id="IPR043938">
    <property type="entry name" value="Ligase_CoA_dom"/>
</dbReference>
<dbReference type="AlphaFoldDB" id="A0A6J6RU87"/>
<dbReference type="Pfam" id="PF13607">
    <property type="entry name" value="Succ_CoA_lig"/>
    <property type="match status" value="1"/>
</dbReference>